<feature type="region of interest" description="Disordered" evidence="1">
    <location>
        <begin position="55"/>
        <end position="84"/>
    </location>
</feature>
<comment type="caution">
    <text evidence="2">The sequence shown here is derived from an EMBL/GenBank/DDBJ whole genome shotgun (WGS) entry which is preliminary data.</text>
</comment>
<evidence type="ECO:0000313" key="3">
    <source>
        <dbReference type="Proteomes" id="UP001236795"/>
    </source>
</evidence>
<proteinExistence type="predicted"/>
<accession>A0ABU0KJF9</accession>
<evidence type="ECO:0000256" key="1">
    <source>
        <dbReference type="SAM" id="MobiDB-lite"/>
    </source>
</evidence>
<feature type="compositionally biased region" description="Low complexity" evidence="1">
    <location>
        <begin position="8"/>
        <end position="25"/>
    </location>
</feature>
<name>A0ABU0KJF9_9ACTN</name>
<protein>
    <submittedName>
        <fullName evidence="2">Uncharacterized protein</fullName>
    </submittedName>
</protein>
<organism evidence="2 3">
    <name type="scientific">Streptomyces thermodiastaticus</name>
    <dbReference type="NCBI Taxonomy" id="44061"/>
    <lineage>
        <taxon>Bacteria</taxon>
        <taxon>Bacillati</taxon>
        <taxon>Actinomycetota</taxon>
        <taxon>Actinomycetes</taxon>
        <taxon>Kitasatosporales</taxon>
        <taxon>Streptomycetaceae</taxon>
        <taxon>Streptomyces</taxon>
    </lineage>
</organism>
<keyword evidence="3" id="KW-1185">Reference proteome</keyword>
<evidence type="ECO:0000313" key="2">
    <source>
        <dbReference type="EMBL" id="MDQ0489543.1"/>
    </source>
</evidence>
<reference evidence="2 3" key="1">
    <citation type="submission" date="2023-07" db="EMBL/GenBank/DDBJ databases">
        <title>Genomic Encyclopedia of Type Strains, Phase IV (KMG-IV): sequencing the most valuable type-strain genomes for metagenomic binning, comparative biology and taxonomic classification.</title>
        <authorList>
            <person name="Goeker M."/>
        </authorList>
    </citation>
    <scope>NUCLEOTIDE SEQUENCE [LARGE SCALE GENOMIC DNA]</scope>
    <source>
        <strain evidence="2 3">DSM 40573</strain>
    </source>
</reference>
<dbReference type="EMBL" id="JAUSWC010000016">
    <property type="protein sequence ID" value="MDQ0489543.1"/>
    <property type="molecule type" value="Genomic_DNA"/>
</dbReference>
<gene>
    <name evidence="2" type="ORF">QO019_004420</name>
</gene>
<sequence>MTPRPQTDPKAAPRTAPARTAGARTTALRERAAAFSAVSYVEAMVASAARCTRLSLEPRPVPETDSVPAAAPRPHDASTLGRPT</sequence>
<feature type="region of interest" description="Disordered" evidence="1">
    <location>
        <begin position="1"/>
        <end position="25"/>
    </location>
</feature>
<dbReference type="Proteomes" id="UP001236795">
    <property type="component" value="Unassembled WGS sequence"/>
</dbReference>